<dbReference type="RefSeq" id="WP_193922478.1">
    <property type="nucleotide sequence ID" value="NZ_JADEWL010000063.1"/>
</dbReference>
<accession>A0A8J7F3Z5</accession>
<name>A0A8J7F3Z5_9CYAN</name>
<proteinExistence type="predicted"/>
<reference evidence="1" key="1">
    <citation type="submission" date="2020-10" db="EMBL/GenBank/DDBJ databases">
        <authorList>
            <person name="Castelo-Branco R."/>
            <person name="Eusebio N."/>
            <person name="Adriana R."/>
            <person name="Vieira A."/>
            <person name="Brugerolle De Fraissinette N."/>
            <person name="Rezende De Castro R."/>
            <person name="Schneider M.P."/>
            <person name="Vasconcelos V."/>
            <person name="Leao P.N."/>
        </authorList>
    </citation>
    <scope>NUCLEOTIDE SEQUENCE</scope>
    <source>
        <strain evidence="1">LEGE 06105</strain>
    </source>
</reference>
<evidence type="ECO:0000313" key="1">
    <source>
        <dbReference type="EMBL" id="MBE9214560.1"/>
    </source>
</evidence>
<gene>
    <name evidence="1" type="ORF">IQ247_18115</name>
</gene>
<organism evidence="1 2">
    <name type="scientific">Plectonema cf. radiosum LEGE 06105</name>
    <dbReference type="NCBI Taxonomy" id="945769"/>
    <lineage>
        <taxon>Bacteria</taxon>
        <taxon>Bacillati</taxon>
        <taxon>Cyanobacteriota</taxon>
        <taxon>Cyanophyceae</taxon>
        <taxon>Oscillatoriophycideae</taxon>
        <taxon>Oscillatoriales</taxon>
        <taxon>Microcoleaceae</taxon>
        <taxon>Plectonema</taxon>
    </lineage>
</organism>
<dbReference type="EMBL" id="JADEWL010000063">
    <property type="protein sequence ID" value="MBE9214560.1"/>
    <property type="molecule type" value="Genomic_DNA"/>
</dbReference>
<sequence length="57" mass="6478">MSNSDKSDCQKFGICRLFEYGVFESECNPPCYGEDAKELPRPTLDEVRQASKDNNSK</sequence>
<comment type="caution">
    <text evidence="1">The sequence shown here is derived from an EMBL/GenBank/DDBJ whole genome shotgun (WGS) entry which is preliminary data.</text>
</comment>
<keyword evidence="2" id="KW-1185">Reference proteome</keyword>
<dbReference type="AlphaFoldDB" id="A0A8J7F3Z5"/>
<evidence type="ECO:0000313" key="2">
    <source>
        <dbReference type="Proteomes" id="UP000620559"/>
    </source>
</evidence>
<dbReference type="Proteomes" id="UP000620559">
    <property type="component" value="Unassembled WGS sequence"/>
</dbReference>
<protein>
    <submittedName>
        <fullName evidence="1">Uncharacterized protein</fullName>
    </submittedName>
</protein>